<evidence type="ECO:0000313" key="2">
    <source>
        <dbReference type="EMBL" id="KYC58558.1"/>
    </source>
</evidence>
<dbReference type="InterPro" id="IPR003724">
    <property type="entry name" value="CblAdoTrfase_CobA"/>
</dbReference>
<dbReference type="Gene3D" id="3.40.50.300">
    <property type="entry name" value="P-loop containing nucleotide triphosphate hydrolases"/>
    <property type="match status" value="1"/>
</dbReference>
<dbReference type="CDD" id="cd00561">
    <property type="entry name" value="CobA_ACA"/>
    <property type="match status" value="1"/>
</dbReference>
<dbReference type="PANTHER" id="PTHR46638">
    <property type="entry name" value="CORRINOID ADENOSYLTRANSFERASE"/>
    <property type="match status" value="1"/>
</dbReference>
<dbReference type="EMBL" id="LNJE01000001">
    <property type="protein sequence ID" value="KYC58558.1"/>
    <property type="molecule type" value="Genomic_DNA"/>
</dbReference>
<reference evidence="2 3" key="1">
    <citation type="journal article" date="2016" name="ISME J.">
        <title>Chasing the elusive Euryarchaeota class WSA2: genomes reveal a uniquely fastidious methyl-reducing methanogen.</title>
        <authorList>
            <person name="Nobu M.K."/>
            <person name="Narihiro T."/>
            <person name="Kuroda K."/>
            <person name="Mei R."/>
            <person name="Liu W.T."/>
        </authorList>
    </citation>
    <scope>NUCLEOTIDE SEQUENCE [LARGE SCALE GENOMIC DNA]</scope>
    <source>
        <strain evidence="1">ADurb1013_Bin02101</strain>
        <strain evidence="2">ADurb1213_Bin02801</strain>
    </source>
</reference>
<dbReference type="Proteomes" id="UP000092420">
    <property type="component" value="Unassembled WGS sequence"/>
</dbReference>
<evidence type="ECO:0000313" key="3">
    <source>
        <dbReference type="Proteomes" id="UP000092420"/>
    </source>
</evidence>
<accession>A0A150JFG1</accession>
<dbReference type="PIRSF" id="PIRSF015617">
    <property type="entry name" value="Adensltrnsf_CobA"/>
    <property type="match status" value="1"/>
</dbReference>
<organism evidence="2">
    <name type="scientific">Candidatus Methanofastidiosum methylothiophilum</name>
    <dbReference type="NCBI Taxonomy" id="1705564"/>
    <lineage>
        <taxon>Archaea</taxon>
        <taxon>Methanobacteriati</taxon>
        <taxon>Methanobacteriota</taxon>
        <taxon>Stenosarchaea group</taxon>
        <taxon>Candidatus Methanofastidiosia</taxon>
        <taxon>Candidatus Methanofastidiosales</taxon>
        <taxon>Candidatus Methanofastidiosaceae</taxon>
        <taxon>Candidatus Methanofastidiosum</taxon>
    </lineage>
</organism>
<sequence length="172" mass="19254">MKGLIQIYTGTGKGKSTAAFGLTLRASGYGLKSLIIQFMKQGNSYGEHFAINKLENIEIVSFGKSKFIDFKNPSKEDIDLVNEAWDFATKSINIGKYDIIVLDEINVALNFKLLNLEKVIDVLKNKPDSIEIILTGRYAPKELIEIADLVSEIVEVKHPYQKGIIARKGIEY</sequence>
<dbReference type="NCBIfam" id="NF004637">
    <property type="entry name" value="PRK05986.1"/>
    <property type="match status" value="1"/>
</dbReference>
<dbReference type="GO" id="GO:0009236">
    <property type="term" value="P:cobalamin biosynthetic process"/>
    <property type="evidence" value="ECO:0007669"/>
    <property type="project" value="InterPro"/>
</dbReference>
<dbReference type="PATRIC" id="fig|1706435.3.peg.29"/>
<accession>A0A150JCD9</accession>
<dbReference type="PANTHER" id="PTHR46638:SF1">
    <property type="entry name" value="CORRINOID ADENOSYLTRANSFERASE"/>
    <property type="match status" value="1"/>
</dbReference>
<dbReference type="GO" id="GO:0008817">
    <property type="term" value="F:corrinoid adenosyltransferase activity"/>
    <property type="evidence" value="ECO:0007669"/>
    <property type="project" value="InterPro"/>
</dbReference>
<proteinExistence type="predicted"/>
<dbReference type="GO" id="GO:0005524">
    <property type="term" value="F:ATP binding"/>
    <property type="evidence" value="ECO:0007669"/>
    <property type="project" value="InterPro"/>
</dbReference>
<dbReference type="EMBL" id="LNJB01000008">
    <property type="protein sequence ID" value="KYC54738.1"/>
    <property type="molecule type" value="Genomic_DNA"/>
</dbReference>
<keyword evidence="2" id="KW-0808">Transferase</keyword>
<dbReference type="AlphaFoldDB" id="A0A150JFG1"/>
<dbReference type="PATRIC" id="fig|1706433.3.peg.779"/>
<accession>A0A150JN66</accession>
<protein>
    <submittedName>
        <fullName evidence="2">Cob(I)alamin adenolsyltransferase/cobinamide ATP-dependent adenolsyltransferase</fullName>
    </submittedName>
</protein>
<dbReference type="SUPFAM" id="SSF52540">
    <property type="entry name" value="P-loop containing nucleoside triphosphate hydrolases"/>
    <property type="match status" value="1"/>
</dbReference>
<comment type="caution">
    <text evidence="2">The sequence shown here is derived from an EMBL/GenBank/DDBJ whole genome shotgun (WGS) entry which is preliminary data.</text>
</comment>
<gene>
    <name evidence="1" type="ORF">AN188_00778</name>
    <name evidence="2" type="ORF">APG09_00030</name>
</gene>
<dbReference type="InterPro" id="IPR027417">
    <property type="entry name" value="P-loop_NTPase"/>
</dbReference>
<evidence type="ECO:0000313" key="1">
    <source>
        <dbReference type="EMBL" id="KYC54738.1"/>
    </source>
</evidence>
<dbReference type="Pfam" id="PF02572">
    <property type="entry name" value="CobA_CobO_BtuR"/>
    <property type="match status" value="1"/>
</dbReference>
<name>A0A150JFG1_9EURY</name>
<dbReference type="NCBIfam" id="TIGR00708">
    <property type="entry name" value="cobA"/>
    <property type="match status" value="1"/>
</dbReference>